<proteinExistence type="predicted"/>
<dbReference type="InterPro" id="IPR016181">
    <property type="entry name" value="Acyl_CoA_acyltransferase"/>
</dbReference>
<dbReference type="CDD" id="cd04301">
    <property type="entry name" value="NAT_SF"/>
    <property type="match status" value="1"/>
</dbReference>
<dbReference type="Pfam" id="PF13302">
    <property type="entry name" value="Acetyltransf_3"/>
    <property type="match status" value="1"/>
</dbReference>
<dbReference type="InterPro" id="IPR051908">
    <property type="entry name" value="Ribosomal_N-acetyltransferase"/>
</dbReference>
<dbReference type="Gene3D" id="3.40.630.30">
    <property type="match status" value="1"/>
</dbReference>
<gene>
    <name evidence="3" type="ORF">CRN52_09360</name>
    <name evidence="2" type="ORF">FORC53_0925</name>
</gene>
<evidence type="ECO:0000313" key="4">
    <source>
        <dbReference type="Proteomes" id="UP000237466"/>
    </source>
</evidence>
<sequence length="182" mass="21057">MSPDFHIVTQRVTLRLIEAERASELARLIRRSTSLHQWIDWCHPNYSEKEAQSFLLMTRLNWVKADAYGFGIFLKGSDELVGMVAINELYHTFNMASLGYWIADDHQRQGLAKEAMWALAEFCFAKLKLTRLEIVCAIDNQASQKLIESCHAKQETIARNRFVFHDKPQDGVVYSLIPQDMH</sequence>
<dbReference type="InterPro" id="IPR000182">
    <property type="entry name" value="GNAT_dom"/>
</dbReference>
<dbReference type="SUPFAM" id="SSF55729">
    <property type="entry name" value="Acyl-CoA N-acyltransferases (Nat)"/>
    <property type="match status" value="1"/>
</dbReference>
<protein>
    <submittedName>
        <fullName evidence="3">N-acetyltransferase</fullName>
    </submittedName>
    <submittedName>
        <fullName evidence="2">Ribosomal-protein-serine acetyltransferase</fullName>
    </submittedName>
</protein>
<dbReference type="PROSITE" id="PS51186">
    <property type="entry name" value="GNAT"/>
    <property type="match status" value="1"/>
</dbReference>
<reference evidence="3 4" key="2">
    <citation type="journal article" date="2018" name="Front. Microbiol.">
        <title>Phylogeny of Vibrio vulnificus from the Analysis of the Core-Genome: Implications for Intra-Species Taxonomy.</title>
        <authorList>
            <person name="Roig F.J."/>
            <person name="Gonzalez-Candelas F."/>
            <person name="Sanjuan E."/>
            <person name="Fouz B."/>
            <person name="Feil E.J."/>
            <person name="Llorens C."/>
            <person name="Baker-Austin C."/>
            <person name="Oliver J.D."/>
            <person name="Danin-Poleg Y."/>
            <person name="Gibas C.J."/>
            <person name="Kashi Y."/>
            <person name="Gulig P.A."/>
            <person name="Morrison S.S."/>
            <person name="Amaro C."/>
        </authorList>
    </citation>
    <scope>NUCLEOTIDE SEQUENCE [LARGE SCALE GENOMIC DNA]</scope>
    <source>
        <strain evidence="3 4">CECT4608</strain>
    </source>
</reference>
<feature type="domain" description="N-acetyltransferase" evidence="1">
    <location>
        <begin position="12"/>
        <end position="170"/>
    </location>
</feature>
<dbReference type="Proteomes" id="UP000237466">
    <property type="component" value="Unassembled WGS sequence"/>
</dbReference>
<evidence type="ECO:0000313" key="5">
    <source>
        <dbReference type="Proteomes" id="UP000263418"/>
    </source>
</evidence>
<name>A0A2S3R3T8_VIBVL</name>
<accession>A0A2S3R3T8</accession>
<dbReference type="EMBL" id="CP019290">
    <property type="protein sequence ID" value="AXX59264.1"/>
    <property type="molecule type" value="Genomic_DNA"/>
</dbReference>
<keyword evidence="3" id="KW-0808">Transferase</keyword>
<dbReference type="GO" id="GO:0005737">
    <property type="term" value="C:cytoplasm"/>
    <property type="evidence" value="ECO:0007669"/>
    <property type="project" value="TreeGrafter"/>
</dbReference>
<dbReference type="GO" id="GO:1990189">
    <property type="term" value="F:protein N-terminal-serine acetyltransferase activity"/>
    <property type="evidence" value="ECO:0007669"/>
    <property type="project" value="TreeGrafter"/>
</dbReference>
<evidence type="ECO:0000313" key="2">
    <source>
        <dbReference type="EMBL" id="AXX59264.1"/>
    </source>
</evidence>
<dbReference type="PANTHER" id="PTHR43441:SF11">
    <property type="entry name" value="RIBOSOMAL-PROTEIN-SERINE ACETYLTRANSFERASE"/>
    <property type="match status" value="1"/>
</dbReference>
<evidence type="ECO:0000259" key="1">
    <source>
        <dbReference type="PROSITE" id="PS51186"/>
    </source>
</evidence>
<organism evidence="3 4">
    <name type="scientific">Vibrio vulnificus</name>
    <dbReference type="NCBI Taxonomy" id="672"/>
    <lineage>
        <taxon>Bacteria</taxon>
        <taxon>Pseudomonadati</taxon>
        <taxon>Pseudomonadota</taxon>
        <taxon>Gammaproteobacteria</taxon>
        <taxon>Vibrionales</taxon>
        <taxon>Vibrionaceae</taxon>
        <taxon>Vibrio</taxon>
    </lineage>
</organism>
<dbReference type="GO" id="GO:0008999">
    <property type="term" value="F:protein-N-terminal-alanine acetyltransferase activity"/>
    <property type="evidence" value="ECO:0007669"/>
    <property type="project" value="TreeGrafter"/>
</dbReference>
<reference evidence="2 5" key="1">
    <citation type="submission" date="2017-01" db="EMBL/GenBank/DDBJ databases">
        <title>Complete Genome Sequence of Vibrio vulnificus FORC_053.</title>
        <authorList>
            <consortium name="Food-borne Pathogen Omics Research Center"/>
            <person name="Chung H.Y."/>
            <person name="Na E.J."/>
            <person name="Song J.S."/>
            <person name="Kim H."/>
            <person name="Lee J.-H."/>
            <person name="Ryu S."/>
            <person name="Choi S.H."/>
        </authorList>
    </citation>
    <scope>NUCLEOTIDE SEQUENCE [LARGE SCALE GENOMIC DNA]</scope>
    <source>
        <strain evidence="2 5">FORC_053</strain>
    </source>
</reference>
<dbReference type="Proteomes" id="UP000263418">
    <property type="component" value="Chromosome 1"/>
</dbReference>
<dbReference type="EMBL" id="PDGH01000077">
    <property type="protein sequence ID" value="POB48370.1"/>
    <property type="molecule type" value="Genomic_DNA"/>
</dbReference>
<dbReference type="RefSeq" id="WP_013571372.1">
    <property type="nucleotide sequence ID" value="NZ_CABMOC010000001.1"/>
</dbReference>
<evidence type="ECO:0000313" key="3">
    <source>
        <dbReference type="EMBL" id="POB48370.1"/>
    </source>
</evidence>
<dbReference type="PANTHER" id="PTHR43441">
    <property type="entry name" value="RIBOSOMAL-PROTEIN-SERINE ACETYLTRANSFERASE"/>
    <property type="match status" value="1"/>
</dbReference>
<dbReference type="AlphaFoldDB" id="A0A2S3R3T8"/>